<dbReference type="GeneID" id="9943330"/>
<reference evidence="1" key="1">
    <citation type="submission" date="2012-04" db="EMBL/GenBank/DDBJ databases">
        <title>The Genome Sequence of Loa loa.</title>
        <authorList>
            <consortium name="The Broad Institute Genome Sequencing Platform"/>
            <consortium name="Broad Institute Genome Sequencing Center for Infectious Disease"/>
            <person name="Nutman T.B."/>
            <person name="Fink D.L."/>
            <person name="Russ C."/>
            <person name="Young S."/>
            <person name="Zeng Q."/>
            <person name="Gargeya S."/>
            <person name="Alvarado L."/>
            <person name="Berlin A."/>
            <person name="Chapman S.B."/>
            <person name="Chen Z."/>
            <person name="Freedman E."/>
            <person name="Gellesch M."/>
            <person name="Goldberg J."/>
            <person name="Griggs A."/>
            <person name="Gujja S."/>
            <person name="Heilman E.R."/>
            <person name="Heiman D."/>
            <person name="Howarth C."/>
            <person name="Mehta T."/>
            <person name="Neiman D."/>
            <person name="Pearson M."/>
            <person name="Roberts A."/>
            <person name="Saif S."/>
            <person name="Shea T."/>
            <person name="Shenoy N."/>
            <person name="Sisk P."/>
            <person name="Stolte C."/>
            <person name="Sykes S."/>
            <person name="White J."/>
            <person name="Yandava C."/>
            <person name="Haas B."/>
            <person name="Henn M.R."/>
            <person name="Nusbaum C."/>
            <person name="Birren B."/>
        </authorList>
    </citation>
    <scope>NUCLEOTIDE SEQUENCE [LARGE SCALE GENOMIC DNA]</scope>
</reference>
<dbReference type="AlphaFoldDB" id="A0A1S0U0K7"/>
<evidence type="ECO:0000313" key="1">
    <source>
        <dbReference type="EMBL" id="EFO22565.1"/>
    </source>
</evidence>
<sequence>MENNGHSSTFLQNVNKNISNLTLVLVDCISSGILRSSRESVGKYSSPSETLVNHKVPQDNGNKGYGSTLISIFSLTNILKSDEQDAKQNSHLPSILAIPQMI</sequence>
<dbReference type="KEGG" id="loa:LOAG_05916"/>
<organism evidence="1">
    <name type="scientific">Loa loa</name>
    <name type="common">Eye worm</name>
    <name type="synonym">Filaria loa</name>
    <dbReference type="NCBI Taxonomy" id="7209"/>
    <lineage>
        <taxon>Eukaryota</taxon>
        <taxon>Metazoa</taxon>
        <taxon>Ecdysozoa</taxon>
        <taxon>Nematoda</taxon>
        <taxon>Chromadorea</taxon>
        <taxon>Rhabditida</taxon>
        <taxon>Spirurina</taxon>
        <taxon>Spiruromorpha</taxon>
        <taxon>Filarioidea</taxon>
        <taxon>Onchocercidae</taxon>
        <taxon>Loa</taxon>
    </lineage>
</organism>
<dbReference type="CTD" id="9943330"/>
<gene>
    <name evidence="1" type="ORF">LOAG_05916</name>
</gene>
<name>A0A1S0U0K7_LOALO</name>
<accession>A0A1S0U0K7</accession>
<dbReference type="RefSeq" id="XP_003141502.1">
    <property type="nucleotide sequence ID" value="XM_003141454.1"/>
</dbReference>
<protein>
    <submittedName>
        <fullName evidence="1">Uncharacterized protein</fullName>
    </submittedName>
</protein>
<proteinExistence type="predicted"/>
<dbReference type="InParanoid" id="A0A1S0U0K7"/>
<dbReference type="EMBL" id="JH712069">
    <property type="protein sequence ID" value="EFO22565.1"/>
    <property type="molecule type" value="Genomic_DNA"/>
</dbReference>